<dbReference type="AlphaFoldDB" id="A0A1H0AEK0"/>
<dbReference type="EMBL" id="FNHU01000024">
    <property type="protein sequence ID" value="SDN31433.1"/>
    <property type="molecule type" value="Genomic_DNA"/>
</dbReference>
<evidence type="ECO:0000313" key="5">
    <source>
        <dbReference type="Proteomes" id="UP000199671"/>
    </source>
</evidence>
<feature type="active site" description="Charge relay system" evidence="1">
    <location>
        <position position="304"/>
    </location>
</feature>
<evidence type="ECO:0000259" key="3">
    <source>
        <dbReference type="Pfam" id="PF05448"/>
    </source>
</evidence>
<reference evidence="4 5" key="1">
    <citation type="submission" date="2016-10" db="EMBL/GenBank/DDBJ databases">
        <authorList>
            <person name="de Groot N.N."/>
        </authorList>
    </citation>
    <scope>NUCLEOTIDE SEQUENCE [LARGE SCALE GENOMIC DNA]</scope>
    <source>
        <strain evidence="4 5">KPR-7B</strain>
    </source>
</reference>
<name>A0A1H0AEK0_9ACTO</name>
<dbReference type="RefSeq" id="WP_092613187.1">
    <property type="nucleotide sequence ID" value="NZ_FNHU01000024.1"/>
</dbReference>
<evidence type="ECO:0000256" key="1">
    <source>
        <dbReference type="PIRSR" id="PIRSR639069-1"/>
    </source>
</evidence>
<feature type="domain" description="Acetyl xylan esterase" evidence="3">
    <location>
        <begin position="17"/>
        <end position="320"/>
    </location>
</feature>
<dbReference type="Gene3D" id="3.40.50.1820">
    <property type="entry name" value="alpha/beta hydrolase"/>
    <property type="match status" value="1"/>
</dbReference>
<dbReference type="GO" id="GO:0052689">
    <property type="term" value="F:carboxylic ester hydrolase activity"/>
    <property type="evidence" value="ECO:0007669"/>
    <property type="project" value="TreeGrafter"/>
</dbReference>
<evidence type="ECO:0000256" key="2">
    <source>
        <dbReference type="PIRSR" id="PIRSR639069-2"/>
    </source>
</evidence>
<dbReference type="InterPro" id="IPR008391">
    <property type="entry name" value="AXE1_dom"/>
</dbReference>
<dbReference type="InterPro" id="IPR029058">
    <property type="entry name" value="AB_hydrolase_fold"/>
</dbReference>
<dbReference type="Proteomes" id="UP000199671">
    <property type="component" value="Unassembled WGS sequence"/>
</dbReference>
<feature type="binding site" evidence="2">
    <location>
        <position position="94"/>
    </location>
    <ligand>
        <name>substrate</name>
    </ligand>
</feature>
<feature type="active site" description="Nucleophile" evidence="1">
    <location>
        <position position="189"/>
    </location>
</feature>
<dbReference type="GO" id="GO:0005976">
    <property type="term" value="P:polysaccharide metabolic process"/>
    <property type="evidence" value="ECO:0007669"/>
    <property type="project" value="TreeGrafter"/>
</dbReference>
<evidence type="ECO:0000313" key="4">
    <source>
        <dbReference type="EMBL" id="SDN31433.1"/>
    </source>
</evidence>
<dbReference type="SUPFAM" id="SSF53474">
    <property type="entry name" value="alpha/beta-Hydrolases"/>
    <property type="match status" value="1"/>
</dbReference>
<feature type="active site" description="Charge relay system" evidence="1">
    <location>
        <position position="275"/>
    </location>
</feature>
<accession>A0A1H0AEK0</accession>
<sequence>MASLPPQLGPLPPVTVSEPEDFDDFWKRTLSQARSYDPNAVLVERFGVAQPLTELRYWDFSFSGFGGQRVRAWLSRPASRDGEVLPCAIQIPGYGRGRGLPGENPYIAAAGLAHLLVDVRGQGLGYGSGGDTPDPDAGVPEAPGVLTRGIASPETYYYRRLITDAVRAVDAVREQPDIDADNIIVMGNSQGGGIALAVAGLVPDLRGVTVSVPFLCDVPAVYQVAQGEPYAELARYLAVRRTGRNAVFRTLSYVDGVNHARRAQAPSLWGLGLRDTCCPTVGGQQALAAYGGPAQVEIYPDNGHEGGEFYYLRRQLQWIHECCSATTV</sequence>
<dbReference type="Pfam" id="PF05448">
    <property type="entry name" value="AXE1"/>
    <property type="match status" value="1"/>
</dbReference>
<dbReference type="InterPro" id="IPR039069">
    <property type="entry name" value="CE7"/>
</dbReference>
<organism evidence="4 5">
    <name type="scientific">Actinomyces ruminicola</name>
    <dbReference type="NCBI Taxonomy" id="332524"/>
    <lineage>
        <taxon>Bacteria</taxon>
        <taxon>Bacillati</taxon>
        <taxon>Actinomycetota</taxon>
        <taxon>Actinomycetes</taxon>
        <taxon>Actinomycetales</taxon>
        <taxon>Actinomycetaceae</taxon>
        <taxon>Actinomyces</taxon>
    </lineage>
</organism>
<proteinExistence type="predicted"/>
<dbReference type="OrthoDB" id="9770528at2"/>
<gene>
    <name evidence="4" type="ORF">SAMN04487766_1242</name>
</gene>
<protein>
    <submittedName>
        <fullName evidence="4">Cephalosporin-C deacetylase</fullName>
    </submittedName>
</protein>
<dbReference type="PANTHER" id="PTHR40111:SF1">
    <property type="entry name" value="CEPHALOSPORIN-C DEACETYLASE"/>
    <property type="match status" value="1"/>
</dbReference>
<dbReference type="PANTHER" id="PTHR40111">
    <property type="entry name" value="CEPHALOSPORIN-C DEACETYLASE"/>
    <property type="match status" value="1"/>
</dbReference>